<dbReference type="AlphaFoldDB" id="A0A5C6TRQ8"/>
<feature type="chain" id="PRO_5022952602" evidence="1">
    <location>
        <begin position="20"/>
        <end position="135"/>
    </location>
</feature>
<keyword evidence="1" id="KW-0732">Signal</keyword>
<protein>
    <submittedName>
        <fullName evidence="2">Uncharacterized protein</fullName>
    </submittedName>
</protein>
<dbReference type="EMBL" id="VOQQ01000001">
    <property type="protein sequence ID" value="TXC63037.1"/>
    <property type="molecule type" value="Genomic_DNA"/>
</dbReference>
<comment type="caution">
    <text evidence="2">The sequence shown here is derived from an EMBL/GenBank/DDBJ whole genome shotgun (WGS) entry which is preliminary data.</text>
</comment>
<keyword evidence="3" id="KW-1185">Reference proteome</keyword>
<feature type="signal peptide" evidence="1">
    <location>
        <begin position="1"/>
        <end position="19"/>
    </location>
</feature>
<evidence type="ECO:0000313" key="3">
    <source>
        <dbReference type="Proteomes" id="UP000321249"/>
    </source>
</evidence>
<evidence type="ECO:0000313" key="2">
    <source>
        <dbReference type="EMBL" id="TXC63037.1"/>
    </source>
</evidence>
<name>A0A5C6TRQ8_9SPHN</name>
<proteinExistence type="predicted"/>
<reference evidence="2 3" key="1">
    <citation type="journal article" date="2015" name="J. Microbiol.">
        <title>Sphingosinicella ginsenosidimutans sp. nov., with ginsenoside converting activity.</title>
        <authorList>
            <person name="Kim J.K."/>
            <person name="Kang M.S."/>
            <person name="Park S.C."/>
            <person name="Kim K.M."/>
            <person name="Choi K."/>
            <person name="Yoon M.H."/>
            <person name="Im W.T."/>
        </authorList>
    </citation>
    <scope>NUCLEOTIDE SEQUENCE [LARGE SCALE GENOMIC DNA]</scope>
    <source>
        <strain evidence="2 3">BS-11</strain>
    </source>
</reference>
<evidence type="ECO:0000256" key="1">
    <source>
        <dbReference type="SAM" id="SignalP"/>
    </source>
</evidence>
<accession>A0A5C6TRQ8</accession>
<gene>
    <name evidence="2" type="ORF">FRZ32_04765</name>
</gene>
<dbReference type="RefSeq" id="WP_147042438.1">
    <property type="nucleotide sequence ID" value="NZ_BAABIR010000002.1"/>
</dbReference>
<dbReference type="PROSITE" id="PS51257">
    <property type="entry name" value="PROKAR_LIPOPROTEIN"/>
    <property type="match status" value="1"/>
</dbReference>
<sequence length="135" mass="14441">MIRVALLTAGCAAALAALAACGDDSPPANVQHITIANPYNDQLKALSPPMQRLGLMRAIRDNGNRCHKVQAVAQQQDHGNLAMWVALCDDGRHWAIFIAPTGDTQVRNCSDAERLHLPVCHPVAPPAEPIPNGQL</sequence>
<organism evidence="2 3">
    <name type="scientific">Allosphingosinicella ginsenosidimutans</name>
    <dbReference type="NCBI Taxonomy" id="1176539"/>
    <lineage>
        <taxon>Bacteria</taxon>
        <taxon>Pseudomonadati</taxon>
        <taxon>Pseudomonadota</taxon>
        <taxon>Alphaproteobacteria</taxon>
        <taxon>Sphingomonadales</taxon>
        <taxon>Sphingomonadaceae</taxon>
        <taxon>Allosphingosinicella</taxon>
    </lineage>
</organism>
<dbReference type="OrthoDB" id="7472823at2"/>
<dbReference type="Proteomes" id="UP000321249">
    <property type="component" value="Unassembled WGS sequence"/>
</dbReference>